<feature type="region of interest" description="Disordered" evidence="2">
    <location>
        <begin position="304"/>
        <end position="340"/>
    </location>
</feature>
<evidence type="ECO:0000256" key="3">
    <source>
        <dbReference type="SAM" id="Phobius"/>
    </source>
</evidence>
<dbReference type="EMBL" id="GEZM01021128">
    <property type="protein sequence ID" value="JAV89130.1"/>
    <property type="molecule type" value="Transcribed_RNA"/>
</dbReference>
<dbReference type="Pfam" id="PF13855">
    <property type="entry name" value="LRR_8"/>
    <property type="match status" value="1"/>
</dbReference>
<dbReference type="PANTHER" id="PTHR24373">
    <property type="entry name" value="SLIT RELATED LEUCINE-RICH REPEAT NEURONAL PROTEIN"/>
    <property type="match status" value="1"/>
</dbReference>
<dbReference type="InterPro" id="IPR050328">
    <property type="entry name" value="Dev_Immune_Receptor"/>
</dbReference>
<dbReference type="InterPro" id="IPR032675">
    <property type="entry name" value="LRR_dom_sf"/>
</dbReference>
<accession>A0A1Y1MX37</accession>
<dbReference type="AlphaFoldDB" id="A0A1Y1MX37"/>
<feature type="compositionally biased region" description="Basic and acidic residues" evidence="2">
    <location>
        <begin position="234"/>
        <end position="245"/>
    </location>
</feature>
<organism evidence="5">
    <name type="scientific">Photinus pyralis</name>
    <name type="common">Common eastern firefly</name>
    <name type="synonym">Lampyris pyralis</name>
    <dbReference type="NCBI Taxonomy" id="7054"/>
    <lineage>
        <taxon>Eukaryota</taxon>
        <taxon>Metazoa</taxon>
        <taxon>Ecdysozoa</taxon>
        <taxon>Arthropoda</taxon>
        <taxon>Hexapoda</taxon>
        <taxon>Insecta</taxon>
        <taxon>Pterygota</taxon>
        <taxon>Neoptera</taxon>
        <taxon>Endopterygota</taxon>
        <taxon>Coleoptera</taxon>
        <taxon>Polyphaga</taxon>
        <taxon>Elateriformia</taxon>
        <taxon>Elateroidea</taxon>
        <taxon>Lampyridae</taxon>
        <taxon>Lampyrinae</taxon>
        <taxon>Photinus</taxon>
    </lineage>
</organism>
<dbReference type="InterPro" id="IPR001611">
    <property type="entry name" value="Leu-rich_rpt"/>
</dbReference>
<feature type="region of interest" description="Disordered" evidence="2">
    <location>
        <begin position="412"/>
        <end position="450"/>
    </location>
</feature>
<keyword evidence="1 4" id="KW-0732">Signal</keyword>
<feature type="compositionally biased region" description="Basic and acidic residues" evidence="2">
    <location>
        <begin position="323"/>
        <end position="336"/>
    </location>
</feature>
<protein>
    <recommendedName>
        <fullName evidence="6">LRRCT domain-containing protein</fullName>
    </recommendedName>
</protein>
<evidence type="ECO:0000313" key="5">
    <source>
        <dbReference type="EMBL" id="JAV89130.1"/>
    </source>
</evidence>
<keyword evidence="3" id="KW-0812">Transmembrane</keyword>
<keyword evidence="3" id="KW-0472">Membrane</keyword>
<feature type="compositionally biased region" description="Polar residues" evidence="2">
    <location>
        <begin position="430"/>
        <end position="444"/>
    </location>
</feature>
<evidence type="ECO:0000256" key="1">
    <source>
        <dbReference type="ARBA" id="ARBA00022729"/>
    </source>
</evidence>
<dbReference type="PROSITE" id="PS51450">
    <property type="entry name" value="LRR"/>
    <property type="match status" value="1"/>
</dbReference>
<reference evidence="5" key="1">
    <citation type="journal article" date="2016" name="Sci. Rep.">
        <title>Molecular characterization of firefly nuptial gifts: a multi-omics approach sheds light on postcopulatory sexual selection.</title>
        <authorList>
            <person name="Al-Wathiqui N."/>
            <person name="Fallon T.R."/>
            <person name="South A."/>
            <person name="Weng J.K."/>
            <person name="Lewis S.M."/>
        </authorList>
    </citation>
    <scope>NUCLEOTIDE SEQUENCE</scope>
</reference>
<dbReference type="SUPFAM" id="SSF52058">
    <property type="entry name" value="L domain-like"/>
    <property type="match status" value="1"/>
</dbReference>
<dbReference type="PANTHER" id="PTHR24373:SF275">
    <property type="entry name" value="TIR DOMAIN-CONTAINING PROTEIN"/>
    <property type="match status" value="1"/>
</dbReference>
<dbReference type="GeneID" id="116179152"/>
<sequence length="450" mass="49562">MVKIIIGIALLVALGFAQEILDHSSESPEGGITRLDLSKKGLTSLKDYNFSKYPQLEEIDLSDNNITHIKEEAFVKNEKLQTINLSGNKHLEFPKYSTIFISKIANLNISGCGIRALPQSAFDGLRYLKTIDLSDNPLEEKSFPTTPFSTIENLEKVILPVENKPLLKELCLSFNLTVTIRSKDVNIPAVQCSNYVNYEESEEEDHTTAVHDPETTPVEVQEEAIITEAPLPKPRLEPREEKVESPVESANETEIQTTKHVEISTIAPKLEPRVIPPEVKPNDTVPNIPATINVTSPEVTDIPAEIKEPQPRLENTTDAQANKSEKIQQEAEEPAKVGEVTATSNTGSTILIVLVVLVVVAGLAAFGYKFYKNKTARAESEQVERELKEIVANKNIRAEIPLDVVEKEPLMNNHLGKENGDVNSAPAGSKRNSGSPYQPTTTTFKPDGAS</sequence>
<evidence type="ECO:0000256" key="2">
    <source>
        <dbReference type="SAM" id="MobiDB-lite"/>
    </source>
</evidence>
<proteinExistence type="predicted"/>
<dbReference type="Gene3D" id="3.80.10.10">
    <property type="entry name" value="Ribonuclease Inhibitor"/>
    <property type="match status" value="1"/>
</dbReference>
<evidence type="ECO:0000256" key="4">
    <source>
        <dbReference type="SAM" id="SignalP"/>
    </source>
</evidence>
<feature type="transmembrane region" description="Helical" evidence="3">
    <location>
        <begin position="350"/>
        <end position="371"/>
    </location>
</feature>
<feature type="region of interest" description="Disordered" evidence="2">
    <location>
        <begin position="233"/>
        <end position="255"/>
    </location>
</feature>
<feature type="compositionally biased region" description="Polar residues" evidence="2">
    <location>
        <begin position="313"/>
        <end position="322"/>
    </location>
</feature>
<feature type="signal peptide" evidence="4">
    <location>
        <begin position="1"/>
        <end position="17"/>
    </location>
</feature>
<evidence type="ECO:0008006" key="6">
    <source>
        <dbReference type="Google" id="ProtNLM"/>
    </source>
</evidence>
<dbReference type="RefSeq" id="XP_031354730.1">
    <property type="nucleotide sequence ID" value="XM_031498870.1"/>
</dbReference>
<keyword evidence="3" id="KW-1133">Transmembrane helix</keyword>
<feature type="chain" id="PRO_5012327297" description="LRRCT domain-containing protein" evidence="4">
    <location>
        <begin position="18"/>
        <end position="450"/>
    </location>
</feature>
<name>A0A1Y1MX37_PHOPY</name>